<reference evidence="3" key="1">
    <citation type="journal article" date="2019" name="Int. J. Syst. Evol. Microbiol.">
        <title>The Global Catalogue of Microorganisms (GCM) 10K type strain sequencing project: providing services to taxonomists for standard genome sequencing and annotation.</title>
        <authorList>
            <consortium name="The Broad Institute Genomics Platform"/>
            <consortium name="The Broad Institute Genome Sequencing Center for Infectious Disease"/>
            <person name="Wu L."/>
            <person name="Ma J."/>
        </authorList>
    </citation>
    <scope>NUCLEOTIDE SEQUENCE [LARGE SCALE GENOMIC DNA]</scope>
    <source>
        <strain evidence="3">CGMCC 1.8985</strain>
    </source>
</reference>
<evidence type="ECO:0000313" key="3">
    <source>
        <dbReference type="Proteomes" id="UP000599009"/>
    </source>
</evidence>
<evidence type="ECO:0008006" key="4">
    <source>
        <dbReference type="Google" id="ProtNLM"/>
    </source>
</evidence>
<accession>A0ABQ2EJ80</accession>
<dbReference type="Proteomes" id="UP000599009">
    <property type="component" value="Unassembled WGS sequence"/>
</dbReference>
<sequence length="161" mass="17217">MKKLILIAALPLLFSACKQPEPPASVTETPSVESASQPGVRADLPKGIVLNVPYTLVSDEWIEEEGARKRKTVIEFEQSDAGAIGQQVTDSMVAARYRLTGSSETRGGTRFNFRGDPGLRVSILVRPRGAVGLQNSKSTGNIEVAYTEPSGTEAEVGQDSN</sequence>
<keyword evidence="3" id="KW-1185">Reference proteome</keyword>
<name>A0ABQ2EJ80_9GAMM</name>
<dbReference type="PROSITE" id="PS51257">
    <property type="entry name" value="PROKAR_LIPOPROTEIN"/>
    <property type="match status" value="1"/>
</dbReference>
<keyword evidence="1" id="KW-0732">Signal</keyword>
<organism evidence="2 3">
    <name type="scientific">Luteimonas terricola</name>
    <dbReference type="NCBI Taxonomy" id="645597"/>
    <lineage>
        <taxon>Bacteria</taxon>
        <taxon>Pseudomonadati</taxon>
        <taxon>Pseudomonadota</taxon>
        <taxon>Gammaproteobacteria</taxon>
        <taxon>Lysobacterales</taxon>
        <taxon>Lysobacteraceae</taxon>
        <taxon>Luteimonas</taxon>
    </lineage>
</organism>
<protein>
    <recommendedName>
        <fullName evidence="4">Lipoprotein</fullName>
    </recommendedName>
</protein>
<gene>
    <name evidence="2" type="ORF">GCM10011394_23310</name>
</gene>
<dbReference type="EMBL" id="BMME01000001">
    <property type="protein sequence ID" value="GGK13398.1"/>
    <property type="molecule type" value="Genomic_DNA"/>
</dbReference>
<evidence type="ECO:0000313" key="2">
    <source>
        <dbReference type="EMBL" id="GGK13398.1"/>
    </source>
</evidence>
<feature type="chain" id="PRO_5045360530" description="Lipoprotein" evidence="1">
    <location>
        <begin position="19"/>
        <end position="161"/>
    </location>
</feature>
<proteinExistence type="predicted"/>
<feature type="signal peptide" evidence="1">
    <location>
        <begin position="1"/>
        <end position="18"/>
    </location>
</feature>
<comment type="caution">
    <text evidence="2">The sequence shown here is derived from an EMBL/GenBank/DDBJ whole genome shotgun (WGS) entry which is preliminary data.</text>
</comment>
<evidence type="ECO:0000256" key="1">
    <source>
        <dbReference type="SAM" id="SignalP"/>
    </source>
</evidence>
<dbReference type="RefSeq" id="WP_132986701.1">
    <property type="nucleotide sequence ID" value="NZ_BMME01000001.1"/>
</dbReference>